<dbReference type="GO" id="GO:0016791">
    <property type="term" value="F:phosphatase activity"/>
    <property type="evidence" value="ECO:0007669"/>
    <property type="project" value="TreeGrafter"/>
</dbReference>
<protein>
    <submittedName>
        <fullName evidence="4">Protein serine/threonine phosphatase</fullName>
    </submittedName>
</protein>
<feature type="domain" description="PPM-type phosphatase" evidence="3">
    <location>
        <begin position="490"/>
        <end position="720"/>
    </location>
</feature>
<dbReference type="PANTHER" id="PTHR43156:SF2">
    <property type="entry name" value="STAGE II SPORULATION PROTEIN E"/>
    <property type="match status" value="1"/>
</dbReference>
<feature type="transmembrane region" description="Helical" evidence="2">
    <location>
        <begin position="74"/>
        <end position="95"/>
    </location>
</feature>
<keyword evidence="1" id="KW-0378">Hydrolase</keyword>
<feature type="transmembrane region" description="Helical" evidence="2">
    <location>
        <begin position="263"/>
        <end position="286"/>
    </location>
</feature>
<dbReference type="RefSeq" id="WP_012831064.1">
    <property type="nucleotide sequence ID" value="NC_013440.1"/>
</dbReference>
<evidence type="ECO:0000313" key="5">
    <source>
        <dbReference type="Proteomes" id="UP000001880"/>
    </source>
</evidence>
<dbReference type="Pfam" id="PF07228">
    <property type="entry name" value="SpoIIE"/>
    <property type="match status" value="1"/>
</dbReference>
<accession>D0LJW5</accession>
<sequence length="774" mass="83953">MADAFTFRALSIPYACLSLLLLVLALVVMLRRGNRATRAALVSIALLSLPWSAGMALGMCAIEADTVVFLARMYSGAVAFVGPALLFLFMALSGLLARQRWLLYATTLVALVCCLGTWFSDLIVIGAWQTPWGIWVARVGPAYLLLLAVIILPVVFGAILAERSMREQPSRAARLLIPWVAASVVLGGTDVAVHFGYGVYPFSVVPILAGLGFVLWHIQTRDFLQARGNGLDWPAAWELSLFVVMVPLVAIATWTASPRGLGGGPLLAVLLLVPLYGFMQTVLIIARRYLTQETPMGLEDEAMMALEEFAELVKEPEDEAEVGRLLAELLAEYGGLERAELYLLDEGGAWKRAMPGVPREVPVSSALTGWLRQQRQAVLERELFLRRLGRMRDHLVELFGELDADVLMPLVERGVMVAVVVGRTADSILGMDEHGLRLLREASRRAARALVYLSLFREAMERIELARELEVAAASRVTHEPGEQRNLYDLCEVIGYHHTNRQVGGHWWSSYELEDSRVVLVVGEVRGQGVPAALVSASVAGACETVLQVRGNAIEAVELLTLLDDAVRTVGAAQPYAMSCVVAVFDGRGVVLANAGYDAPLVCRRPAEGGREDQIVSLEAEGRPLGSPYAVAPVFHPQEIELAGNDIVLFYSGGFADLRCPEGEPYREQRLPQFLRRQARSSGGRVCRALIDDVSNHCVGPETVDEVRLSEDLTVVAVRLGSGRARRRRRSSAGGGDIVEPSAGAARLADAAPATQTTQALVAATISSATLPQQ</sequence>
<feature type="transmembrane region" description="Helical" evidence="2">
    <location>
        <begin position="140"/>
        <end position="161"/>
    </location>
</feature>
<dbReference type="STRING" id="502025.Hoch_5997"/>
<feature type="transmembrane region" description="Helical" evidence="2">
    <location>
        <begin position="239"/>
        <end position="257"/>
    </location>
</feature>
<feature type="transmembrane region" description="Helical" evidence="2">
    <location>
        <begin position="199"/>
        <end position="218"/>
    </location>
</feature>
<reference evidence="4 5" key="1">
    <citation type="journal article" date="2010" name="Stand. Genomic Sci.">
        <title>Complete genome sequence of Haliangium ochraceum type strain (SMP-2).</title>
        <authorList>
            <consortium name="US DOE Joint Genome Institute (JGI-PGF)"/>
            <person name="Ivanova N."/>
            <person name="Daum C."/>
            <person name="Lang E."/>
            <person name="Abt B."/>
            <person name="Kopitz M."/>
            <person name="Saunders E."/>
            <person name="Lapidus A."/>
            <person name="Lucas S."/>
            <person name="Glavina Del Rio T."/>
            <person name="Nolan M."/>
            <person name="Tice H."/>
            <person name="Copeland A."/>
            <person name="Cheng J.F."/>
            <person name="Chen F."/>
            <person name="Bruce D."/>
            <person name="Goodwin L."/>
            <person name="Pitluck S."/>
            <person name="Mavromatis K."/>
            <person name="Pati A."/>
            <person name="Mikhailova N."/>
            <person name="Chen A."/>
            <person name="Palaniappan K."/>
            <person name="Land M."/>
            <person name="Hauser L."/>
            <person name="Chang Y.J."/>
            <person name="Jeffries C.D."/>
            <person name="Detter J.C."/>
            <person name="Brettin T."/>
            <person name="Rohde M."/>
            <person name="Goker M."/>
            <person name="Bristow J."/>
            <person name="Markowitz V."/>
            <person name="Eisen J.A."/>
            <person name="Hugenholtz P."/>
            <person name="Kyrpides N.C."/>
            <person name="Klenk H.P."/>
        </authorList>
    </citation>
    <scope>NUCLEOTIDE SEQUENCE [LARGE SCALE GENOMIC DNA]</scope>
    <source>
        <strain evidence="5">DSM 14365 / CIP 107738 / JCM 11303 / AJ 13395 / SMP-2</strain>
    </source>
</reference>
<dbReference type="InterPro" id="IPR001932">
    <property type="entry name" value="PPM-type_phosphatase-like_dom"/>
</dbReference>
<dbReference type="eggNOG" id="COG2208">
    <property type="taxonomic scope" value="Bacteria"/>
</dbReference>
<keyword evidence="2" id="KW-0472">Membrane</keyword>
<feature type="transmembrane region" description="Helical" evidence="2">
    <location>
        <begin position="102"/>
        <end position="128"/>
    </location>
</feature>
<dbReference type="SUPFAM" id="SSF55781">
    <property type="entry name" value="GAF domain-like"/>
    <property type="match status" value="1"/>
</dbReference>
<dbReference type="InterPro" id="IPR052016">
    <property type="entry name" value="Bact_Sigma-Reg"/>
</dbReference>
<dbReference type="InterPro" id="IPR036457">
    <property type="entry name" value="PPM-type-like_dom_sf"/>
</dbReference>
<keyword evidence="2" id="KW-1133">Transmembrane helix</keyword>
<dbReference type="Gene3D" id="3.60.40.10">
    <property type="entry name" value="PPM-type phosphatase domain"/>
    <property type="match status" value="1"/>
</dbReference>
<feature type="transmembrane region" description="Helical" evidence="2">
    <location>
        <begin position="12"/>
        <end position="30"/>
    </location>
</feature>
<keyword evidence="2" id="KW-0812">Transmembrane</keyword>
<organism evidence="4 5">
    <name type="scientific">Haliangium ochraceum (strain DSM 14365 / JCM 11303 / SMP-2)</name>
    <dbReference type="NCBI Taxonomy" id="502025"/>
    <lineage>
        <taxon>Bacteria</taxon>
        <taxon>Pseudomonadati</taxon>
        <taxon>Myxococcota</taxon>
        <taxon>Polyangia</taxon>
        <taxon>Haliangiales</taxon>
        <taxon>Kofleriaceae</taxon>
        <taxon>Haliangium</taxon>
    </lineage>
</organism>
<evidence type="ECO:0000259" key="3">
    <source>
        <dbReference type="SMART" id="SM00331"/>
    </source>
</evidence>
<dbReference type="EMBL" id="CP001804">
    <property type="protein sequence ID" value="ACY18472.1"/>
    <property type="molecule type" value="Genomic_DNA"/>
</dbReference>
<keyword evidence="5" id="KW-1185">Reference proteome</keyword>
<feature type="transmembrane region" description="Helical" evidence="2">
    <location>
        <begin position="39"/>
        <end position="62"/>
    </location>
</feature>
<name>D0LJW5_HALO1</name>
<evidence type="ECO:0000256" key="1">
    <source>
        <dbReference type="ARBA" id="ARBA00022801"/>
    </source>
</evidence>
<evidence type="ECO:0000313" key="4">
    <source>
        <dbReference type="EMBL" id="ACY18472.1"/>
    </source>
</evidence>
<evidence type="ECO:0000256" key="2">
    <source>
        <dbReference type="SAM" id="Phobius"/>
    </source>
</evidence>
<dbReference type="AlphaFoldDB" id="D0LJW5"/>
<dbReference type="KEGG" id="hoh:Hoch_5997"/>
<dbReference type="PANTHER" id="PTHR43156">
    <property type="entry name" value="STAGE II SPORULATION PROTEIN E-RELATED"/>
    <property type="match status" value="1"/>
</dbReference>
<dbReference type="Proteomes" id="UP000001880">
    <property type="component" value="Chromosome"/>
</dbReference>
<gene>
    <name evidence="4" type="ordered locus">Hoch_5997</name>
</gene>
<dbReference type="SMART" id="SM00331">
    <property type="entry name" value="PP2C_SIG"/>
    <property type="match status" value="1"/>
</dbReference>
<proteinExistence type="predicted"/>
<dbReference type="HOGENOM" id="CLU_361224_0_0_7"/>